<feature type="non-terminal residue" evidence="1">
    <location>
        <position position="91"/>
    </location>
</feature>
<reference evidence="1" key="1">
    <citation type="journal article" date="2021" name="Evol. Appl.">
        <title>The genome of the Pyrenean desman and the effects of bottlenecks and inbreeding on the genomic landscape of an endangered species.</title>
        <authorList>
            <person name="Escoda L."/>
            <person name="Castresana J."/>
        </authorList>
    </citation>
    <scope>NUCLEOTIDE SEQUENCE</scope>
    <source>
        <strain evidence="1">IBE-C5619</strain>
    </source>
</reference>
<dbReference type="AlphaFoldDB" id="A0A8J6A1U2"/>
<protein>
    <submittedName>
        <fullName evidence="1">Uncharacterized protein</fullName>
    </submittedName>
</protein>
<keyword evidence="2" id="KW-1185">Reference proteome</keyword>
<dbReference type="EMBL" id="JAGFMF010011911">
    <property type="protein sequence ID" value="KAG8510120.1"/>
    <property type="molecule type" value="Genomic_DNA"/>
</dbReference>
<proteinExistence type="predicted"/>
<gene>
    <name evidence="1" type="ORF">J0S82_002847</name>
</gene>
<accession>A0A8J6A1U2</accession>
<organism evidence="1 2">
    <name type="scientific">Galemys pyrenaicus</name>
    <name type="common">Iberian desman</name>
    <name type="synonym">Pyrenean desman</name>
    <dbReference type="NCBI Taxonomy" id="202257"/>
    <lineage>
        <taxon>Eukaryota</taxon>
        <taxon>Metazoa</taxon>
        <taxon>Chordata</taxon>
        <taxon>Craniata</taxon>
        <taxon>Vertebrata</taxon>
        <taxon>Euteleostomi</taxon>
        <taxon>Mammalia</taxon>
        <taxon>Eutheria</taxon>
        <taxon>Laurasiatheria</taxon>
        <taxon>Eulipotyphla</taxon>
        <taxon>Talpidae</taxon>
        <taxon>Galemys</taxon>
    </lineage>
</organism>
<comment type="caution">
    <text evidence="1">The sequence shown here is derived from an EMBL/GenBank/DDBJ whole genome shotgun (WGS) entry which is preliminary data.</text>
</comment>
<sequence length="91" mass="9899">KCIIIPGDELDKVVTEGSDSPRIEGSSSDRLRWKHGTRQLPFQLREDPAHNSGSASRIGMLFEVAPRPSTQLPREAAYGLLDGSGDLNCGH</sequence>
<dbReference type="Proteomes" id="UP000700334">
    <property type="component" value="Unassembled WGS sequence"/>
</dbReference>
<evidence type="ECO:0000313" key="1">
    <source>
        <dbReference type="EMBL" id="KAG8510120.1"/>
    </source>
</evidence>
<name>A0A8J6A1U2_GALPY</name>
<evidence type="ECO:0000313" key="2">
    <source>
        <dbReference type="Proteomes" id="UP000700334"/>
    </source>
</evidence>